<organism evidence="2 3">
    <name type="scientific">Candidatus Thermochlorobacter aerophilus</name>
    <dbReference type="NCBI Taxonomy" id="1868324"/>
    <lineage>
        <taxon>Bacteria</taxon>
        <taxon>Pseudomonadati</taxon>
        <taxon>Chlorobiota</taxon>
        <taxon>Chlorobiia</taxon>
        <taxon>Chlorobiales</taxon>
        <taxon>Candidatus Thermochlorobacteriaceae</taxon>
        <taxon>Candidatus Thermochlorobacter</taxon>
    </lineage>
</organism>
<dbReference type="EMBL" id="PHFL01000051">
    <property type="protein sequence ID" value="RFM23954.1"/>
    <property type="molecule type" value="Genomic_DNA"/>
</dbReference>
<dbReference type="AlphaFoldDB" id="A0A395M218"/>
<accession>A0A395M218</accession>
<name>A0A395M218_9BACT</name>
<evidence type="ECO:0000256" key="1">
    <source>
        <dbReference type="SAM" id="MobiDB-lite"/>
    </source>
</evidence>
<protein>
    <submittedName>
        <fullName evidence="2">Uncharacterized protein</fullName>
    </submittedName>
</protein>
<proteinExistence type="predicted"/>
<dbReference type="Proteomes" id="UP000266389">
    <property type="component" value="Unassembled WGS sequence"/>
</dbReference>
<evidence type="ECO:0000313" key="3">
    <source>
        <dbReference type="Proteomes" id="UP000266389"/>
    </source>
</evidence>
<comment type="caution">
    <text evidence="2">The sequence shown here is derived from an EMBL/GenBank/DDBJ whole genome shotgun (WGS) entry which is preliminary data.</text>
</comment>
<gene>
    <name evidence="2" type="ORF">D0433_08525</name>
</gene>
<evidence type="ECO:0000313" key="2">
    <source>
        <dbReference type="EMBL" id="RFM23954.1"/>
    </source>
</evidence>
<feature type="region of interest" description="Disordered" evidence="1">
    <location>
        <begin position="382"/>
        <end position="401"/>
    </location>
</feature>
<reference evidence="2 3" key="1">
    <citation type="journal article" date="2011" name="ISME J.">
        <title>Community ecology of hot spring cyanobacterial mats: predominant populations and their functional potential.</title>
        <authorList>
            <person name="Klatt C.G."/>
            <person name="Wood J.M."/>
            <person name="Rusch D.B."/>
            <person name="Bateson M.M."/>
            <person name="Hamamura N."/>
            <person name="Heidelberg J.F."/>
            <person name="Grossman A.R."/>
            <person name="Bhaya D."/>
            <person name="Cohan F.M."/>
            <person name="Kuhl M."/>
            <person name="Bryant D.A."/>
            <person name="Ward D.M."/>
        </authorList>
    </citation>
    <scope>NUCLEOTIDE SEQUENCE [LARGE SCALE GENOMIC DNA]</scope>
    <source>
        <strain evidence="2">OS</strain>
    </source>
</reference>
<sequence length="401" mass="44865">MRKQFYILLLTVLLAGVAAELPAQYVFTASGRLIRAQEALNPKQGSLTFFTHFDFNTIGGAYAGQLGNLVAHSIVTNSVHLDYAFTNNILVAINPIVYTDIHHQDAAGNVLERIFLTAKVASFGIANDYVYLGGMATVMLPLAQRWNTFGNPYSAGGPEVGLNFLLSYYADNLFPNESFNANLNIGLYNYFDSGKNISNTPDQTFLVPSNSSAITYSVGLKYPTTSVDLMLEIWGWAFFLEPPVQAYTRESMTFISAGVRLKPIEFLALTLGFDYQLTGREDKTLYGAFGIVRRPPNSPTNYTEWRVLFGVQFNILPIFGKTADPSLIDFTTGSQGSDIILRKLEDIGDDKESTARKIEELRRRRQDIEKNLELLRSILKETETQKKEEEKKPEEKKPDGK</sequence>